<protein>
    <submittedName>
        <fullName evidence="12">Uncharacterized protein</fullName>
    </submittedName>
</protein>
<name>A0A9W6C004_9CHLO</name>
<proteinExistence type="inferred from homology"/>
<comment type="similarity">
    <text evidence="3">Belongs to the glycosyltransferase 31 family.</text>
</comment>
<keyword evidence="10" id="KW-0472">Membrane</keyword>
<evidence type="ECO:0000256" key="1">
    <source>
        <dbReference type="ARBA" id="ARBA00004323"/>
    </source>
</evidence>
<evidence type="ECO:0000256" key="9">
    <source>
        <dbReference type="ARBA" id="ARBA00023034"/>
    </source>
</evidence>
<evidence type="ECO:0000256" key="4">
    <source>
        <dbReference type="ARBA" id="ARBA00022676"/>
    </source>
</evidence>
<evidence type="ECO:0000256" key="2">
    <source>
        <dbReference type="ARBA" id="ARBA00004922"/>
    </source>
</evidence>
<feature type="compositionally biased region" description="Gly residues" evidence="11">
    <location>
        <begin position="481"/>
        <end position="511"/>
    </location>
</feature>
<evidence type="ECO:0000256" key="7">
    <source>
        <dbReference type="ARBA" id="ARBA00022968"/>
    </source>
</evidence>
<keyword evidence="4" id="KW-0328">Glycosyltransferase</keyword>
<feature type="compositionally biased region" description="Low complexity" evidence="11">
    <location>
        <begin position="66"/>
        <end position="90"/>
    </location>
</feature>
<reference evidence="12 13" key="1">
    <citation type="journal article" date="2023" name="Commun. Biol.">
        <title>Reorganization of the ancestral sex-determining regions during the evolution of trioecy in Pleodorina starrii.</title>
        <authorList>
            <person name="Takahashi K."/>
            <person name="Suzuki S."/>
            <person name="Kawai-Toyooka H."/>
            <person name="Yamamoto K."/>
            <person name="Hamaji T."/>
            <person name="Ootsuki R."/>
            <person name="Yamaguchi H."/>
            <person name="Kawachi M."/>
            <person name="Higashiyama T."/>
            <person name="Nozaki H."/>
        </authorList>
    </citation>
    <scope>NUCLEOTIDE SEQUENCE [LARGE SCALE GENOMIC DNA]</scope>
    <source>
        <strain evidence="12 13">NIES-4479</strain>
    </source>
</reference>
<comment type="subcellular location">
    <subcellularLocation>
        <location evidence="1">Golgi apparatus membrane</location>
        <topology evidence="1">Single-pass type II membrane protein</topology>
    </subcellularLocation>
</comment>
<dbReference type="InterPro" id="IPR029044">
    <property type="entry name" value="Nucleotide-diphossugar_trans"/>
</dbReference>
<dbReference type="Proteomes" id="UP001165080">
    <property type="component" value="Unassembled WGS sequence"/>
</dbReference>
<dbReference type="AlphaFoldDB" id="A0A9W6C004"/>
<evidence type="ECO:0000256" key="8">
    <source>
        <dbReference type="ARBA" id="ARBA00022989"/>
    </source>
</evidence>
<accession>A0A9W6C004</accession>
<dbReference type="GO" id="GO:0000139">
    <property type="term" value="C:Golgi membrane"/>
    <property type="evidence" value="ECO:0007669"/>
    <property type="project" value="UniProtKB-SubCell"/>
</dbReference>
<feature type="compositionally biased region" description="Gly residues" evidence="11">
    <location>
        <begin position="357"/>
        <end position="370"/>
    </location>
</feature>
<evidence type="ECO:0000313" key="13">
    <source>
        <dbReference type="Proteomes" id="UP001165080"/>
    </source>
</evidence>
<dbReference type="Gene3D" id="3.90.550.50">
    <property type="match status" value="1"/>
</dbReference>
<evidence type="ECO:0000313" key="12">
    <source>
        <dbReference type="EMBL" id="GLC60967.1"/>
    </source>
</evidence>
<dbReference type="GO" id="GO:0008378">
    <property type="term" value="F:galactosyltransferase activity"/>
    <property type="evidence" value="ECO:0007669"/>
    <property type="project" value="TreeGrafter"/>
</dbReference>
<evidence type="ECO:0000256" key="3">
    <source>
        <dbReference type="ARBA" id="ARBA00008661"/>
    </source>
</evidence>
<evidence type="ECO:0000256" key="10">
    <source>
        <dbReference type="ARBA" id="ARBA00023136"/>
    </source>
</evidence>
<feature type="region of interest" description="Disordered" evidence="11">
    <location>
        <begin position="357"/>
        <end position="552"/>
    </location>
</feature>
<dbReference type="InterPro" id="IPR002659">
    <property type="entry name" value="Glyco_trans_31"/>
</dbReference>
<dbReference type="SUPFAM" id="SSF53448">
    <property type="entry name" value="Nucleotide-diphospho-sugar transferases"/>
    <property type="match status" value="1"/>
</dbReference>
<feature type="region of interest" description="Disordered" evidence="11">
    <location>
        <begin position="1"/>
        <end position="20"/>
    </location>
</feature>
<keyword evidence="5" id="KW-0808">Transferase</keyword>
<comment type="pathway">
    <text evidence="2">Protein modification; protein glycosylation.</text>
</comment>
<dbReference type="EMBL" id="BRXU01000040">
    <property type="protein sequence ID" value="GLC60967.1"/>
    <property type="molecule type" value="Genomic_DNA"/>
</dbReference>
<feature type="compositionally biased region" description="Low complexity" evidence="11">
    <location>
        <begin position="135"/>
        <end position="159"/>
    </location>
</feature>
<keyword evidence="8" id="KW-1133">Transmembrane helix</keyword>
<dbReference type="PANTHER" id="PTHR11214:SF85">
    <property type="entry name" value="BETA-1,3-GALACTOSYLTRANSFERASE 12-RELATED"/>
    <property type="match status" value="1"/>
</dbReference>
<organism evidence="12 13">
    <name type="scientific">Pleodorina starrii</name>
    <dbReference type="NCBI Taxonomy" id="330485"/>
    <lineage>
        <taxon>Eukaryota</taxon>
        <taxon>Viridiplantae</taxon>
        <taxon>Chlorophyta</taxon>
        <taxon>core chlorophytes</taxon>
        <taxon>Chlorophyceae</taxon>
        <taxon>CS clade</taxon>
        <taxon>Chlamydomonadales</taxon>
        <taxon>Volvocaceae</taxon>
        <taxon>Pleodorina</taxon>
    </lineage>
</organism>
<comment type="caution">
    <text evidence="12">The sequence shown here is derived from an EMBL/GenBank/DDBJ whole genome shotgun (WGS) entry which is preliminary data.</text>
</comment>
<keyword evidence="13" id="KW-1185">Reference proteome</keyword>
<evidence type="ECO:0000256" key="5">
    <source>
        <dbReference type="ARBA" id="ARBA00022679"/>
    </source>
</evidence>
<keyword evidence="7" id="KW-0735">Signal-anchor</keyword>
<sequence>MVRVESAAAQEATVGRGAEEVSYQASYQVSYQSNTAKQQQQQQQQVNVTPSAGGARREQHPPRSSGTAPRAATGVTAAAAAAAAAAAVTRGSREVRRRRSKGEGEGGRGSSGLGLMGHRNNISGGDLHHHHTHLPPSIGAGGSSYPSSSPSRCLSSRSGGQPGLPPCSPSSSPAPLPSRWRLWPLLVTSLMAVALLQGMLWVRTRELGDLRAEVAGAVVEALRERELQAGRDEVQVQVQVQVGALQPLLAAAGGGGGGGAVRPVGRMVNPAGSSNLQQQGQQGQQPLLMGLEMRLPPRLILSAFCQSATAVVLAGGRPAAPAATAATAAAAAATSSPSRMAAAVRRLCAQAAREAGLIGGGDGDGEGGGVAADRGLGEDGGGGGGGHAAMGASSAGPPLPTATATGAVATRDRGTGAAAATSETTTATAGGAMPSASTYPSASAEDAASASASEPAGGASGAGAGREGRRVGGRRGQAPAGRGGGMEGVARAGGGGGGGGGVRGGGGGGESGGEEALQDWSGVQSRAAHDGSNGVAAADGSGGGGGGGGSGGGVWEGGPLIFVGIFTTHNPGGLPAADRKYDYALRRAAVRATWLGEHLRRGASAGGGGNGGNGEEVVVRFVAGEAGGDSAAEAALGREAEAHGDFLRLPGLQECYSCLTNKTRAFFAAALAAFPSVRWLVKADDDVYLIPHRLPAAAEQWERIGAGYIGCMKHGKVYSEEGTRWYEPLHLLLGPTYYLHAYGSAYVLSAEAARRVIVRNYHNLRLLWNEDTAVGAWMLAHDVVYFEDMRLCSPECHKAAMVVARTECAGLCAPLEDLYALHRNDSCQAPHTSPLPYMPSYPEHVAFEKLWV</sequence>
<feature type="compositionally biased region" description="Low complexity" evidence="11">
    <location>
        <begin position="30"/>
        <end position="45"/>
    </location>
</feature>
<feature type="compositionally biased region" description="Gly residues" evidence="11">
    <location>
        <begin position="540"/>
        <end position="552"/>
    </location>
</feature>
<feature type="compositionally biased region" description="Pro residues" evidence="11">
    <location>
        <begin position="163"/>
        <end position="175"/>
    </location>
</feature>
<keyword evidence="9" id="KW-0333">Golgi apparatus</keyword>
<feature type="region of interest" description="Disordered" evidence="11">
    <location>
        <begin position="30"/>
        <end position="175"/>
    </location>
</feature>
<evidence type="ECO:0000256" key="11">
    <source>
        <dbReference type="SAM" id="MobiDB-lite"/>
    </source>
</evidence>
<gene>
    <name evidence="12" type="primary">PLEST002543</name>
    <name evidence="12" type="ORF">PLESTB_001700900</name>
</gene>
<feature type="compositionally biased region" description="Low complexity" evidence="11">
    <location>
        <begin position="389"/>
        <end position="457"/>
    </location>
</feature>
<dbReference type="PANTHER" id="PTHR11214">
    <property type="entry name" value="BETA-1,3-N-ACETYLGLUCOSAMINYLTRANSFERASE"/>
    <property type="match status" value="1"/>
</dbReference>
<keyword evidence="6" id="KW-0812">Transmembrane</keyword>
<evidence type="ECO:0000256" key="6">
    <source>
        <dbReference type="ARBA" id="ARBA00022692"/>
    </source>
</evidence>
<dbReference type="Pfam" id="PF01762">
    <property type="entry name" value="Galactosyl_T"/>
    <property type="match status" value="1"/>
</dbReference>
<feature type="compositionally biased region" description="Gly residues" evidence="11">
    <location>
        <begin position="378"/>
        <end position="388"/>
    </location>
</feature>